<evidence type="ECO:0000256" key="1">
    <source>
        <dbReference type="SAM" id="MobiDB-lite"/>
    </source>
</evidence>
<reference evidence="2 3" key="1">
    <citation type="submission" date="2017-12" db="EMBL/GenBank/DDBJ databases">
        <title>Comparative genomics of Botrytis spp.</title>
        <authorList>
            <person name="Valero-Jimenez C.A."/>
            <person name="Tapia P."/>
            <person name="Veloso J."/>
            <person name="Silva-Moreno E."/>
            <person name="Staats M."/>
            <person name="Valdes J.H."/>
            <person name="Van Kan J.A.L."/>
        </authorList>
    </citation>
    <scope>NUCLEOTIDE SEQUENCE [LARGE SCALE GENOMIC DNA]</scope>
    <source>
        <strain evidence="2 3">Bp0003</strain>
    </source>
</reference>
<dbReference type="Proteomes" id="UP000297910">
    <property type="component" value="Unassembled WGS sequence"/>
</dbReference>
<comment type="caution">
    <text evidence="2">The sequence shown here is derived from an EMBL/GenBank/DDBJ whole genome shotgun (WGS) entry which is preliminary data.</text>
</comment>
<dbReference type="AlphaFoldDB" id="A0A4Z1FAC0"/>
<keyword evidence="3" id="KW-1185">Reference proteome</keyword>
<gene>
    <name evidence="2" type="ORF">BPAE_0320g00070</name>
</gene>
<sequence>MPKMLNIENWSSSCKDIMMYTTKRSFDEHYRPKFVPYDASRITLKMYQSKARSIQMHHARPVLKQLISMKDAQDVADEEAKRNGEGRTMVEGIPAWLFEKTAQADLELKMMVEVGYLDPEIGEDEIGADGDGDSDEDEEPEPDEGIEGENSDDYDTNNEEEAR</sequence>
<name>A0A4Z1FAC0_9HELO</name>
<evidence type="ECO:0000313" key="2">
    <source>
        <dbReference type="EMBL" id="TGO20239.1"/>
    </source>
</evidence>
<protein>
    <submittedName>
        <fullName evidence="2">Uncharacterized protein</fullName>
    </submittedName>
</protein>
<feature type="compositionally biased region" description="Acidic residues" evidence="1">
    <location>
        <begin position="120"/>
        <end position="163"/>
    </location>
</feature>
<dbReference type="EMBL" id="PQXI01000318">
    <property type="protein sequence ID" value="TGO20239.1"/>
    <property type="molecule type" value="Genomic_DNA"/>
</dbReference>
<feature type="region of interest" description="Disordered" evidence="1">
    <location>
        <begin position="119"/>
        <end position="163"/>
    </location>
</feature>
<accession>A0A4Z1FAC0</accession>
<evidence type="ECO:0000313" key="3">
    <source>
        <dbReference type="Proteomes" id="UP000297910"/>
    </source>
</evidence>
<proteinExistence type="predicted"/>
<organism evidence="2 3">
    <name type="scientific">Botrytis paeoniae</name>
    <dbReference type="NCBI Taxonomy" id="278948"/>
    <lineage>
        <taxon>Eukaryota</taxon>
        <taxon>Fungi</taxon>
        <taxon>Dikarya</taxon>
        <taxon>Ascomycota</taxon>
        <taxon>Pezizomycotina</taxon>
        <taxon>Leotiomycetes</taxon>
        <taxon>Helotiales</taxon>
        <taxon>Sclerotiniaceae</taxon>
        <taxon>Botrytis</taxon>
    </lineage>
</organism>